<protein>
    <submittedName>
        <fullName evidence="1">Uncharacterized protein</fullName>
    </submittedName>
</protein>
<evidence type="ECO:0000313" key="1">
    <source>
        <dbReference type="EMBL" id="JAH30076.1"/>
    </source>
</evidence>
<organism evidence="1">
    <name type="scientific">Anguilla anguilla</name>
    <name type="common">European freshwater eel</name>
    <name type="synonym">Muraena anguilla</name>
    <dbReference type="NCBI Taxonomy" id="7936"/>
    <lineage>
        <taxon>Eukaryota</taxon>
        <taxon>Metazoa</taxon>
        <taxon>Chordata</taxon>
        <taxon>Craniata</taxon>
        <taxon>Vertebrata</taxon>
        <taxon>Euteleostomi</taxon>
        <taxon>Actinopterygii</taxon>
        <taxon>Neopterygii</taxon>
        <taxon>Teleostei</taxon>
        <taxon>Anguilliformes</taxon>
        <taxon>Anguillidae</taxon>
        <taxon>Anguilla</taxon>
    </lineage>
</organism>
<accession>A0A0E9RLP4</accession>
<sequence length="54" mass="6309">MDVLFMTKRFISTLLPVSKYKFKIPNLRPIYLLLFMGCAGGRTCQMLPQRLYGH</sequence>
<reference evidence="1" key="1">
    <citation type="submission" date="2014-11" db="EMBL/GenBank/DDBJ databases">
        <authorList>
            <person name="Amaro Gonzalez C."/>
        </authorList>
    </citation>
    <scope>NUCLEOTIDE SEQUENCE</scope>
</reference>
<name>A0A0E9RLP4_ANGAN</name>
<proteinExistence type="predicted"/>
<dbReference type="AlphaFoldDB" id="A0A0E9RLP4"/>
<reference evidence="1" key="2">
    <citation type="journal article" date="2015" name="Fish Shellfish Immunol.">
        <title>Early steps in the European eel (Anguilla anguilla)-Vibrio vulnificus interaction in the gills: Role of the RtxA13 toxin.</title>
        <authorList>
            <person name="Callol A."/>
            <person name="Pajuelo D."/>
            <person name="Ebbesson L."/>
            <person name="Teles M."/>
            <person name="MacKenzie S."/>
            <person name="Amaro C."/>
        </authorList>
    </citation>
    <scope>NUCLEOTIDE SEQUENCE</scope>
</reference>
<dbReference type="EMBL" id="GBXM01078501">
    <property type="protein sequence ID" value="JAH30076.1"/>
    <property type="molecule type" value="Transcribed_RNA"/>
</dbReference>